<dbReference type="PANTHER" id="PTHR35043:SF7">
    <property type="entry name" value="TRANSCRIPTION FACTOR DOMAIN-CONTAINING PROTEIN"/>
    <property type="match status" value="1"/>
</dbReference>
<proteinExistence type="predicted"/>
<dbReference type="STRING" id="1076935.U4LP27"/>
<evidence type="ECO:0000313" key="2">
    <source>
        <dbReference type="Proteomes" id="UP000018144"/>
    </source>
</evidence>
<dbReference type="Proteomes" id="UP000018144">
    <property type="component" value="Unassembled WGS sequence"/>
</dbReference>
<organism evidence="1 2">
    <name type="scientific">Pyronema omphalodes (strain CBS 100304)</name>
    <name type="common">Pyronema confluens</name>
    <dbReference type="NCBI Taxonomy" id="1076935"/>
    <lineage>
        <taxon>Eukaryota</taxon>
        <taxon>Fungi</taxon>
        <taxon>Dikarya</taxon>
        <taxon>Ascomycota</taxon>
        <taxon>Pezizomycotina</taxon>
        <taxon>Pezizomycetes</taxon>
        <taxon>Pezizales</taxon>
        <taxon>Pyronemataceae</taxon>
        <taxon>Pyronema</taxon>
    </lineage>
</organism>
<reference evidence="1 2" key="1">
    <citation type="journal article" date="2013" name="PLoS Genet.">
        <title>The genome and development-dependent transcriptomes of Pyronema confluens: a window into fungal evolution.</title>
        <authorList>
            <person name="Traeger S."/>
            <person name="Altegoer F."/>
            <person name="Freitag M."/>
            <person name="Gabaldon T."/>
            <person name="Kempken F."/>
            <person name="Kumar A."/>
            <person name="Marcet-Houben M."/>
            <person name="Poggeler S."/>
            <person name="Stajich J.E."/>
            <person name="Nowrousian M."/>
        </authorList>
    </citation>
    <scope>NUCLEOTIDE SEQUENCE [LARGE SCALE GENOMIC DNA]</scope>
    <source>
        <strain evidence="2">CBS 100304</strain>
        <tissue evidence="1">Vegetative mycelium</tissue>
    </source>
</reference>
<evidence type="ECO:0000313" key="1">
    <source>
        <dbReference type="EMBL" id="CCX33901.1"/>
    </source>
</evidence>
<dbReference type="AlphaFoldDB" id="U4LP27"/>
<name>U4LP27_PYROM</name>
<dbReference type="OrthoDB" id="9451547at2759"/>
<dbReference type="OMA" id="WTIVHAF"/>
<sequence>MTSAFFIIMGGFAYRRGQSFEIPDSELKFPNLILTPAGFLQLASKSDSLAKLLVCAQAFWMVINVIARKANRLPNTLIELNVVVHVVITIFVHALWWNKPLAVQNPVILNPVAKSDEELDYRIP</sequence>
<dbReference type="EMBL" id="HF936249">
    <property type="protein sequence ID" value="CCX33901.1"/>
    <property type="molecule type" value="Genomic_DNA"/>
</dbReference>
<accession>U4LP27</accession>
<gene>
    <name evidence="1" type="ORF">PCON_02143</name>
</gene>
<protein>
    <submittedName>
        <fullName evidence="1">Uncharacterized protein</fullName>
    </submittedName>
</protein>
<keyword evidence="2" id="KW-1185">Reference proteome</keyword>
<dbReference type="PANTHER" id="PTHR35043">
    <property type="entry name" value="TRANSCRIPTION FACTOR DOMAIN-CONTAINING PROTEIN"/>
    <property type="match status" value="1"/>
</dbReference>